<dbReference type="Pfam" id="PF02613">
    <property type="entry name" value="Nitrate_red_del"/>
    <property type="match status" value="1"/>
</dbReference>
<sequence length="223" mass="24384">MDPLGSPRITELSFVPSLPQEDQARADFYALSARLLLAPPDAALLQALAGADSLDAQADNPLDSAWEQLIAAAAAMDPEAAKEEFDSLFISIGNPKINPYGSFYIAGFLNEKPLAKLRGELADLGLARSADAGEMEDHLAALCEAMRLMIAGEQAGMPGATRQSLARQKAFFDVHLKPWYRRCLDDIRLATEANFYRRVADFVQAFLDIEAEAFEMEENACIN</sequence>
<dbReference type="InterPro" id="IPR036411">
    <property type="entry name" value="TorD-like_sf"/>
</dbReference>
<reference evidence="2 3" key="1">
    <citation type="submission" date="2017-06" db="EMBL/GenBank/DDBJ databases">
        <authorList>
            <person name="Kim H.J."/>
            <person name="Triplett B.A."/>
        </authorList>
    </citation>
    <scope>NUCLEOTIDE SEQUENCE [LARGE SCALE GENOMIC DNA]</scope>
    <source>
        <strain evidence="2 3">U15</strain>
    </source>
</reference>
<dbReference type="AlphaFoldDB" id="A0A239M575"/>
<dbReference type="PANTHER" id="PTHR34227:SF1">
    <property type="entry name" value="DIMETHYL SULFOXIDE REDUCTASE CHAPERONE-RELATED"/>
    <property type="match status" value="1"/>
</dbReference>
<protein>
    <submittedName>
        <fullName evidence="2">Chaperone TorD involved in molybdoenzyme TorA maturation</fullName>
    </submittedName>
</protein>
<evidence type="ECO:0000256" key="1">
    <source>
        <dbReference type="ARBA" id="ARBA00023186"/>
    </source>
</evidence>
<gene>
    <name evidence="2" type="ORF">SAMN06265795_13213</name>
</gene>
<dbReference type="InterPro" id="IPR050289">
    <property type="entry name" value="TorD/DmsD_chaperones"/>
</dbReference>
<evidence type="ECO:0000313" key="2">
    <source>
        <dbReference type="EMBL" id="SNT37845.1"/>
    </source>
</evidence>
<dbReference type="OrthoDB" id="8526323at2"/>
<dbReference type="PANTHER" id="PTHR34227">
    <property type="entry name" value="CHAPERONE PROTEIN YCDY"/>
    <property type="match status" value="1"/>
</dbReference>
<organism evidence="2 3">
    <name type="scientific">Noviherbaspirillum humi</name>
    <dbReference type="NCBI Taxonomy" id="1688639"/>
    <lineage>
        <taxon>Bacteria</taxon>
        <taxon>Pseudomonadati</taxon>
        <taxon>Pseudomonadota</taxon>
        <taxon>Betaproteobacteria</taxon>
        <taxon>Burkholderiales</taxon>
        <taxon>Oxalobacteraceae</taxon>
        <taxon>Noviherbaspirillum</taxon>
    </lineage>
</organism>
<evidence type="ECO:0000313" key="3">
    <source>
        <dbReference type="Proteomes" id="UP000198284"/>
    </source>
</evidence>
<dbReference type="RefSeq" id="WP_089401833.1">
    <property type="nucleotide sequence ID" value="NZ_FZOT01000032.1"/>
</dbReference>
<name>A0A239M575_9BURK</name>
<dbReference type="SUPFAM" id="SSF89155">
    <property type="entry name" value="TorD-like"/>
    <property type="match status" value="1"/>
</dbReference>
<keyword evidence="3" id="KW-1185">Reference proteome</keyword>
<accession>A0A239M575</accession>
<dbReference type="InterPro" id="IPR020945">
    <property type="entry name" value="DMSO/NO3_reduct_chaperone"/>
</dbReference>
<proteinExistence type="predicted"/>
<dbReference type="Gene3D" id="1.10.3480.10">
    <property type="entry name" value="TorD-like"/>
    <property type="match status" value="1"/>
</dbReference>
<dbReference type="Proteomes" id="UP000198284">
    <property type="component" value="Unassembled WGS sequence"/>
</dbReference>
<dbReference type="EMBL" id="FZOT01000032">
    <property type="protein sequence ID" value="SNT37845.1"/>
    <property type="molecule type" value="Genomic_DNA"/>
</dbReference>
<keyword evidence="1" id="KW-0143">Chaperone</keyword>